<keyword evidence="2" id="KW-0028">Amino-acid biosynthesis</keyword>
<dbReference type="GO" id="GO:0003856">
    <property type="term" value="F:3-dehydroquinate synthase activity"/>
    <property type="evidence" value="ECO:0007669"/>
    <property type="project" value="UniProtKB-EC"/>
</dbReference>
<evidence type="ECO:0000259" key="6">
    <source>
        <dbReference type="Pfam" id="PF01761"/>
    </source>
</evidence>
<dbReference type="InterPro" id="IPR050071">
    <property type="entry name" value="Dehydroquinate_synthase"/>
</dbReference>
<dbReference type="OrthoDB" id="9806583at2"/>
<dbReference type="Gene3D" id="1.20.1090.10">
    <property type="entry name" value="Dehydroquinate synthase-like - alpha domain"/>
    <property type="match status" value="1"/>
</dbReference>
<dbReference type="GO" id="GO:0008652">
    <property type="term" value="P:amino acid biosynthetic process"/>
    <property type="evidence" value="ECO:0007669"/>
    <property type="project" value="UniProtKB-KW"/>
</dbReference>
<dbReference type="PANTHER" id="PTHR43622">
    <property type="entry name" value="3-DEHYDROQUINATE SYNTHASE"/>
    <property type="match status" value="1"/>
</dbReference>
<dbReference type="InterPro" id="IPR056179">
    <property type="entry name" value="DHQS_C"/>
</dbReference>
<evidence type="ECO:0000259" key="7">
    <source>
        <dbReference type="Pfam" id="PF24621"/>
    </source>
</evidence>
<evidence type="ECO:0000256" key="2">
    <source>
        <dbReference type="ARBA" id="ARBA00022605"/>
    </source>
</evidence>
<dbReference type="NCBIfam" id="NF004852">
    <property type="entry name" value="PRK06203.1"/>
    <property type="match status" value="1"/>
</dbReference>
<dbReference type="GO" id="GO:0009073">
    <property type="term" value="P:aromatic amino acid family biosynthetic process"/>
    <property type="evidence" value="ECO:0007669"/>
    <property type="project" value="UniProtKB-KW"/>
</dbReference>
<name>A0A2D0N153_FLAN2</name>
<dbReference type="EMBL" id="PDUD01000042">
    <property type="protein sequence ID" value="PHN02261.1"/>
    <property type="molecule type" value="Genomic_DNA"/>
</dbReference>
<evidence type="ECO:0000256" key="5">
    <source>
        <dbReference type="ARBA" id="ARBA00023239"/>
    </source>
</evidence>
<dbReference type="InterPro" id="IPR030960">
    <property type="entry name" value="DHQS/DOIS_N"/>
</dbReference>
<keyword evidence="5 8" id="KW-0456">Lyase</keyword>
<evidence type="ECO:0000313" key="9">
    <source>
        <dbReference type="Proteomes" id="UP000223913"/>
    </source>
</evidence>
<feature type="domain" description="3-dehydroquinate synthase C-terminal" evidence="7">
    <location>
        <begin position="197"/>
        <end position="323"/>
    </location>
</feature>
<sequence>MRKIDQSFSVPFRYQVLFTEGLFKSDNTCLVDTITAGHSPRPPKILVVVDQGVQEHHPLLLADIKRYGKQHQDRFQLIDEILVVPGGEPAKNDPKLVDTILEAVEAHGIDRHSYVLAIGGGAVLDMVGYAASIAHRGVRLVRVPTTVLSQNDSGIGVKNGINFFGKKNFLGAFDPPFAVINDAHFLLTLDDRDWRAGIAEAIKVALIKDAAFFEQLEREAVAVAGRSMEPMQDQIFRCAELHAEHIRGGDPFEKGSSRPLDFGHWAAHKLEQMTNFELRHGEAVAIGIALDVIYSHLEGRLDEASYLRVIRLIETLGFSLFVPELKQNLRNPEKLDSVIRGLEEFREHLGGELTIMLIEEIGRGVEVHEMDTELIIQSIEKLEELSKARKTSPEKLIHT</sequence>
<evidence type="ECO:0000313" key="8">
    <source>
        <dbReference type="EMBL" id="PHN02261.1"/>
    </source>
</evidence>
<dbReference type="SUPFAM" id="SSF56796">
    <property type="entry name" value="Dehydroquinate synthase-like"/>
    <property type="match status" value="1"/>
</dbReference>
<dbReference type="AlphaFoldDB" id="A0A2D0N153"/>
<reference evidence="8 9" key="1">
    <citation type="submission" date="2017-10" db="EMBL/GenBank/DDBJ databases">
        <title>The draft genome sequence of Lewinella nigricans NBRC 102662.</title>
        <authorList>
            <person name="Wang K."/>
        </authorList>
    </citation>
    <scope>NUCLEOTIDE SEQUENCE [LARGE SCALE GENOMIC DNA]</scope>
    <source>
        <strain evidence="8 9">NBRC 102662</strain>
    </source>
</reference>
<keyword evidence="4" id="KW-0057">Aromatic amino acid biosynthesis</keyword>
<dbReference type="EC" id="4.2.3.4" evidence="8"/>
<organism evidence="8 9">
    <name type="scientific">Flavilitoribacter nigricans (strain ATCC 23147 / DSM 23189 / NBRC 102662 / NCIMB 1420 / SS-2)</name>
    <name type="common">Lewinella nigricans</name>
    <dbReference type="NCBI Taxonomy" id="1122177"/>
    <lineage>
        <taxon>Bacteria</taxon>
        <taxon>Pseudomonadati</taxon>
        <taxon>Bacteroidota</taxon>
        <taxon>Saprospiria</taxon>
        <taxon>Saprospirales</taxon>
        <taxon>Lewinellaceae</taxon>
        <taxon>Flavilitoribacter</taxon>
    </lineage>
</organism>
<evidence type="ECO:0000256" key="3">
    <source>
        <dbReference type="ARBA" id="ARBA00023027"/>
    </source>
</evidence>
<proteinExistence type="predicted"/>
<dbReference type="CDD" id="cd08198">
    <property type="entry name" value="DHQS-like"/>
    <property type="match status" value="1"/>
</dbReference>
<dbReference type="RefSeq" id="WP_099154289.1">
    <property type="nucleotide sequence ID" value="NZ_PDUD01000042.1"/>
</dbReference>
<evidence type="ECO:0000256" key="4">
    <source>
        <dbReference type="ARBA" id="ARBA00023141"/>
    </source>
</evidence>
<comment type="caution">
    <text evidence="8">The sequence shown here is derived from an EMBL/GenBank/DDBJ whole genome shotgun (WGS) entry which is preliminary data.</text>
</comment>
<dbReference type="Pfam" id="PF24621">
    <property type="entry name" value="DHQS_C"/>
    <property type="match status" value="1"/>
</dbReference>
<protein>
    <submittedName>
        <fullName evidence="8">3-dehydroquinate synthase</fullName>
        <ecNumber evidence="8">4.2.3.4</ecNumber>
    </submittedName>
</protein>
<dbReference type="Pfam" id="PF01761">
    <property type="entry name" value="DHQ_synthase"/>
    <property type="match status" value="1"/>
</dbReference>
<dbReference type="Gene3D" id="3.40.50.1970">
    <property type="match status" value="1"/>
</dbReference>
<dbReference type="Proteomes" id="UP000223913">
    <property type="component" value="Unassembled WGS sequence"/>
</dbReference>
<evidence type="ECO:0000256" key="1">
    <source>
        <dbReference type="ARBA" id="ARBA00001911"/>
    </source>
</evidence>
<keyword evidence="9" id="KW-1185">Reference proteome</keyword>
<keyword evidence="3" id="KW-0520">NAD</keyword>
<feature type="domain" description="3-dehydroquinate synthase N-terminal" evidence="6">
    <location>
        <begin position="82"/>
        <end position="195"/>
    </location>
</feature>
<comment type="cofactor">
    <cofactor evidence="1">
        <name>NAD(+)</name>
        <dbReference type="ChEBI" id="CHEBI:57540"/>
    </cofactor>
</comment>
<dbReference type="PANTHER" id="PTHR43622:SF7">
    <property type="entry name" value="3-DEHYDROQUINATE SYNTHASE, CHLOROPLASTIC"/>
    <property type="match status" value="1"/>
</dbReference>
<accession>A0A2D0N153</accession>
<gene>
    <name evidence="8" type="primary">aroB</name>
    <name evidence="8" type="ORF">CRP01_32705</name>
</gene>